<protein>
    <submittedName>
        <fullName evidence="3">Uncharacterized protein</fullName>
    </submittedName>
</protein>
<keyword evidence="2" id="KW-0732">Signal</keyword>
<name>A0A3N1L8T2_9PROT</name>
<dbReference type="Proteomes" id="UP000278222">
    <property type="component" value="Unassembled WGS sequence"/>
</dbReference>
<keyword evidence="4" id="KW-1185">Reference proteome</keyword>
<proteinExistence type="predicted"/>
<evidence type="ECO:0000256" key="2">
    <source>
        <dbReference type="SAM" id="SignalP"/>
    </source>
</evidence>
<accession>A0A3N1L8T2</accession>
<reference evidence="3 4" key="1">
    <citation type="submission" date="2018-11" db="EMBL/GenBank/DDBJ databases">
        <title>Genomic Encyclopedia of Type Strains, Phase IV (KMG-IV): sequencing the most valuable type-strain genomes for metagenomic binning, comparative biology and taxonomic classification.</title>
        <authorList>
            <person name="Goeker M."/>
        </authorList>
    </citation>
    <scope>NUCLEOTIDE SEQUENCE [LARGE SCALE GENOMIC DNA]</scope>
    <source>
        <strain evidence="3 4">DSM 5900</strain>
    </source>
</reference>
<feature type="region of interest" description="Disordered" evidence="1">
    <location>
        <begin position="50"/>
        <end position="75"/>
    </location>
</feature>
<evidence type="ECO:0000256" key="1">
    <source>
        <dbReference type="SAM" id="MobiDB-lite"/>
    </source>
</evidence>
<dbReference type="RefSeq" id="WP_123690732.1">
    <property type="nucleotide sequence ID" value="NZ_AP019700.1"/>
</dbReference>
<gene>
    <name evidence="3" type="ORF">EDC65_2966</name>
</gene>
<dbReference type="AlphaFoldDB" id="A0A3N1L8T2"/>
<dbReference type="EMBL" id="RJKX01000014">
    <property type="protein sequence ID" value="ROP91103.1"/>
    <property type="molecule type" value="Genomic_DNA"/>
</dbReference>
<feature type="signal peptide" evidence="2">
    <location>
        <begin position="1"/>
        <end position="27"/>
    </location>
</feature>
<feature type="compositionally biased region" description="Basic residues" evidence="1">
    <location>
        <begin position="54"/>
        <end position="75"/>
    </location>
</feature>
<organism evidence="3 4">
    <name type="scientific">Stella humosa</name>
    <dbReference type="NCBI Taxonomy" id="94"/>
    <lineage>
        <taxon>Bacteria</taxon>
        <taxon>Pseudomonadati</taxon>
        <taxon>Pseudomonadota</taxon>
        <taxon>Alphaproteobacteria</taxon>
        <taxon>Rhodospirillales</taxon>
        <taxon>Stellaceae</taxon>
        <taxon>Stella</taxon>
    </lineage>
</organism>
<evidence type="ECO:0000313" key="3">
    <source>
        <dbReference type="EMBL" id="ROP91103.1"/>
    </source>
</evidence>
<sequence length="75" mass="7663">MPLPKTLRAATLAVASVFLLSALPAAAAPVLPSAKPAGVERAIDVAATTDTKKKPVAKKKKPVAKKKAPAKKQPV</sequence>
<evidence type="ECO:0000313" key="4">
    <source>
        <dbReference type="Proteomes" id="UP000278222"/>
    </source>
</evidence>
<comment type="caution">
    <text evidence="3">The sequence shown here is derived from an EMBL/GenBank/DDBJ whole genome shotgun (WGS) entry which is preliminary data.</text>
</comment>
<feature type="chain" id="PRO_5017939285" evidence="2">
    <location>
        <begin position="28"/>
        <end position="75"/>
    </location>
</feature>